<comment type="caution">
    <text evidence="1">The sequence shown here is derived from an EMBL/GenBank/DDBJ whole genome shotgun (WGS) entry which is preliminary data.</text>
</comment>
<protein>
    <submittedName>
        <fullName evidence="1">Uncharacterized protein</fullName>
    </submittedName>
</protein>
<proteinExistence type="predicted"/>
<dbReference type="EMBL" id="BART01021843">
    <property type="protein sequence ID" value="GAH04394.1"/>
    <property type="molecule type" value="Genomic_DNA"/>
</dbReference>
<accession>X1DH88</accession>
<name>X1DH88_9ZZZZ</name>
<reference evidence="1" key="1">
    <citation type="journal article" date="2014" name="Front. Microbiol.">
        <title>High frequency of phylogenetically diverse reductive dehalogenase-homologous genes in deep subseafloor sedimentary metagenomes.</title>
        <authorList>
            <person name="Kawai M."/>
            <person name="Futagami T."/>
            <person name="Toyoda A."/>
            <person name="Takaki Y."/>
            <person name="Nishi S."/>
            <person name="Hori S."/>
            <person name="Arai W."/>
            <person name="Tsubouchi T."/>
            <person name="Morono Y."/>
            <person name="Uchiyama I."/>
            <person name="Ito T."/>
            <person name="Fujiyama A."/>
            <person name="Inagaki F."/>
            <person name="Takami H."/>
        </authorList>
    </citation>
    <scope>NUCLEOTIDE SEQUENCE</scope>
    <source>
        <strain evidence="1">Expedition CK06-06</strain>
    </source>
</reference>
<sequence>MIDVDKDVTFWLDSSGGKKPIDLDDLHGETYQNFRILYLDTPENTTFFVWACTNPEAFLRRFKPVIFRELVNEFNVKINPIGDTGNPSVKLGHYAGDSTTYQNLASATIPANYYGVIREISFTADSNARYKLTIGTTVQFDNVKVVSPPSIPFPPHDIGSARTIVLEVKSVGIGTNIEVNGLLSYKIVPTIISP</sequence>
<evidence type="ECO:0000313" key="1">
    <source>
        <dbReference type="EMBL" id="GAH04394.1"/>
    </source>
</evidence>
<organism evidence="1">
    <name type="scientific">marine sediment metagenome</name>
    <dbReference type="NCBI Taxonomy" id="412755"/>
    <lineage>
        <taxon>unclassified sequences</taxon>
        <taxon>metagenomes</taxon>
        <taxon>ecological metagenomes</taxon>
    </lineage>
</organism>
<dbReference type="AlphaFoldDB" id="X1DH88"/>
<gene>
    <name evidence="1" type="ORF">S01H4_40168</name>
</gene>